<accession>A0AAP5PDJ6</accession>
<keyword evidence="1" id="KW-1133">Transmembrane helix</keyword>
<protein>
    <recommendedName>
        <fullName evidence="4">MacB-like periplasmic core domain-containing protein</fullName>
    </recommendedName>
</protein>
<sequence>MRELIFDFKRNGFLIFSKIFLFTLFSIICFICFSFGKSTNESISSNFSRDQDKSIYTLIDSLYQPEEFSKFRSSESSVETVGKFYSFLNQSNKFNFLSVFDQPLYVSNFKGAEKFSEGQDYIDPQNKKFSNIKSVQLNEKAYKFYNLKLDDGVGIDWKNINLAQGIDVEIPVILGSDYAKTYKIGDTIEGEYYFKSFNFKVSGFLQKNSSIFYKESNNFFLDDYILIPYPEEIKSVNKNNKEFLGILYFAMINGNIAVDKNISTDNLITELDKIGNKSNFYQYSLIQVPGYLIQFKLMRELLISNLSIIISITLLMAIGLLFLLFIINKRNFKNRAIRLKILWEKGEQKEVIERRLLYNLIEEYLIIYVFFIIFYFFFSNHEFELLQIILIVQTLYFLVEVLITKLWLNNLFDGGNLD</sequence>
<feature type="transmembrane region" description="Helical" evidence="1">
    <location>
        <begin position="356"/>
        <end position="378"/>
    </location>
</feature>
<feature type="transmembrane region" description="Helical" evidence="1">
    <location>
        <begin position="384"/>
        <end position="403"/>
    </location>
</feature>
<evidence type="ECO:0000313" key="2">
    <source>
        <dbReference type="EMBL" id="MDT2946987.1"/>
    </source>
</evidence>
<evidence type="ECO:0008006" key="4">
    <source>
        <dbReference type="Google" id="ProtNLM"/>
    </source>
</evidence>
<proteinExistence type="predicted"/>
<dbReference type="EMBL" id="JARQDL010000016">
    <property type="protein sequence ID" value="MDT2946987.1"/>
    <property type="molecule type" value="Genomic_DNA"/>
</dbReference>
<comment type="caution">
    <text evidence="2">The sequence shown here is derived from an EMBL/GenBank/DDBJ whole genome shotgun (WGS) entry which is preliminary data.</text>
</comment>
<gene>
    <name evidence="2" type="ORF">P7I04_13240</name>
</gene>
<evidence type="ECO:0000256" key="1">
    <source>
        <dbReference type="SAM" id="Phobius"/>
    </source>
</evidence>
<name>A0AAP5PDJ6_9LACT</name>
<dbReference type="Proteomes" id="UP001250218">
    <property type="component" value="Unassembled WGS sequence"/>
</dbReference>
<dbReference type="RefSeq" id="WP_311803458.1">
    <property type="nucleotide sequence ID" value="NZ_JARQCI010000009.1"/>
</dbReference>
<reference evidence="2" key="1">
    <citation type="submission" date="2023-03" db="EMBL/GenBank/DDBJ databases">
        <authorList>
            <person name="Shen W."/>
            <person name="Cai J."/>
        </authorList>
    </citation>
    <scope>NUCLEOTIDE SEQUENCE</scope>
    <source>
        <strain evidence="2">Y37</strain>
    </source>
</reference>
<keyword evidence="1" id="KW-0812">Transmembrane</keyword>
<feature type="transmembrane region" description="Helical" evidence="1">
    <location>
        <begin position="12"/>
        <end position="36"/>
    </location>
</feature>
<dbReference type="AlphaFoldDB" id="A0AAP5PDJ6"/>
<feature type="transmembrane region" description="Helical" evidence="1">
    <location>
        <begin position="306"/>
        <end position="327"/>
    </location>
</feature>
<keyword evidence="1" id="KW-0472">Membrane</keyword>
<organism evidence="2 3">
    <name type="scientific">Lactococcus lactis</name>
    <dbReference type="NCBI Taxonomy" id="1358"/>
    <lineage>
        <taxon>Bacteria</taxon>
        <taxon>Bacillati</taxon>
        <taxon>Bacillota</taxon>
        <taxon>Bacilli</taxon>
        <taxon>Lactobacillales</taxon>
        <taxon>Streptococcaceae</taxon>
        <taxon>Lactococcus</taxon>
    </lineage>
</organism>
<evidence type="ECO:0000313" key="3">
    <source>
        <dbReference type="Proteomes" id="UP001250218"/>
    </source>
</evidence>